<feature type="compositionally biased region" description="Basic and acidic residues" evidence="1">
    <location>
        <begin position="1"/>
        <end position="21"/>
    </location>
</feature>
<feature type="region of interest" description="Disordered" evidence="1">
    <location>
        <begin position="1"/>
        <end position="24"/>
    </location>
</feature>
<evidence type="ECO:0000313" key="3">
    <source>
        <dbReference type="Proteomes" id="UP000789831"/>
    </source>
</evidence>
<accession>A0A9N9BTP7</accession>
<comment type="caution">
    <text evidence="2">The sequence shown here is derived from an EMBL/GenBank/DDBJ whole genome shotgun (WGS) entry which is preliminary data.</text>
</comment>
<evidence type="ECO:0000256" key="1">
    <source>
        <dbReference type="SAM" id="MobiDB-lite"/>
    </source>
</evidence>
<protein>
    <submittedName>
        <fullName evidence="2">13553_t:CDS:1</fullName>
    </submittedName>
</protein>
<proteinExistence type="predicted"/>
<dbReference type="AlphaFoldDB" id="A0A9N9BTP7"/>
<evidence type="ECO:0000313" key="2">
    <source>
        <dbReference type="EMBL" id="CAG8577892.1"/>
    </source>
</evidence>
<organism evidence="2 3">
    <name type="scientific">Ambispora gerdemannii</name>
    <dbReference type="NCBI Taxonomy" id="144530"/>
    <lineage>
        <taxon>Eukaryota</taxon>
        <taxon>Fungi</taxon>
        <taxon>Fungi incertae sedis</taxon>
        <taxon>Mucoromycota</taxon>
        <taxon>Glomeromycotina</taxon>
        <taxon>Glomeromycetes</taxon>
        <taxon>Archaeosporales</taxon>
        <taxon>Ambisporaceae</taxon>
        <taxon>Ambispora</taxon>
    </lineage>
</organism>
<gene>
    <name evidence="2" type="ORF">AGERDE_LOCUS7973</name>
</gene>
<dbReference type="Proteomes" id="UP000789831">
    <property type="component" value="Unassembled WGS sequence"/>
</dbReference>
<keyword evidence="3" id="KW-1185">Reference proteome</keyword>
<reference evidence="2" key="1">
    <citation type="submission" date="2021-06" db="EMBL/GenBank/DDBJ databases">
        <authorList>
            <person name="Kallberg Y."/>
            <person name="Tangrot J."/>
            <person name="Rosling A."/>
        </authorList>
    </citation>
    <scope>NUCLEOTIDE SEQUENCE</scope>
    <source>
        <strain evidence="2">MT106</strain>
    </source>
</reference>
<sequence length="275" mass="30196">MSEVLTEKTKSKRDKTEKGQEVAKQQQYYNNASATLIAIDGQIDQENYGAQSEQKVELGLSQALSAVAHRQQTVPLDGLYSILGLLPYGQDVKTNYKSKVCPHSEGEQKDISICQHTKEEKERPTYTEAELNIELRKLMELAIKNEDGTSNITDFVEWQPDSIQVSATGWELVGGKELAKRDDEETGGKAVKSVKSKVPVSCSVINSIGALDMFSGDGEDSKGSVVLGEEVFEEKNMGCVLKENVKLITRNLGKEAEIEVELDSHLDCSTASPPP</sequence>
<dbReference type="EMBL" id="CAJVPL010001568">
    <property type="protein sequence ID" value="CAG8577892.1"/>
    <property type="molecule type" value="Genomic_DNA"/>
</dbReference>
<name>A0A9N9BTP7_9GLOM</name>